<name>A0A100WK94_MYCCR</name>
<protein>
    <submittedName>
        <fullName evidence="5">Virulence factor Mce family protein</fullName>
    </submittedName>
</protein>
<reference evidence="6" key="1">
    <citation type="journal article" date="2016" name="Genome Announc.">
        <title>Draft Genome Sequences of Five Rapidly Growing Mycobacterium Species, M. thermoresistibile, M. fortuitum subsp. acetamidolyticum, M. canariasense, M. brisbanense, and M. novocastrense.</title>
        <authorList>
            <person name="Katahira K."/>
            <person name="Ogura Y."/>
            <person name="Gotoh Y."/>
            <person name="Hayashi T."/>
        </authorList>
    </citation>
    <scope>NUCLEOTIDE SEQUENCE [LARGE SCALE GENOMIC DNA]</scope>
    <source>
        <strain evidence="6">JCM15298</strain>
    </source>
</reference>
<dbReference type="STRING" id="228230.RMCC_6725"/>
<proteinExistence type="predicted"/>
<keyword evidence="6" id="KW-1185">Reference proteome</keyword>
<gene>
    <name evidence="5" type="ORF">RMCC_6725</name>
</gene>
<feature type="region of interest" description="Disordered" evidence="1">
    <location>
        <begin position="462"/>
        <end position="549"/>
    </location>
</feature>
<dbReference type="PANTHER" id="PTHR33371:SF4">
    <property type="entry name" value="INTERMEMBRANE PHOSPHOLIPID TRANSPORT SYSTEM BINDING PROTEIN MLAD"/>
    <property type="match status" value="1"/>
</dbReference>
<dbReference type="EMBL" id="BCSY01000137">
    <property type="protein sequence ID" value="GAS99760.1"/>
    <property type="molecule type" value="Genomic_DNA"/>
</dbReference>
<dbReference type="OrthoDB" id="4516955at2"/>
<feature type="compositionally biased region" description="Low complexity" evidence="1">
    <location>
        <begin position="513"/>
        <end position="523"/>
    </location>
</feature>
<evidence type="ECO:0000313" key="5">
    <source>
        <dbReference type="EMBL" id="GAS99760.1"/>
    </source>
</evidence>
<dbReference type="AlphaFoldDB" id="A0A100WK94"/>
<keyword evidence="2" id="KW-0812">Transmembrane</keyword>
<dbReference type="GO" id="GO:0005576">
    <property type="term" value="C:extracellular region"/>
    <property type="evidence" value="ECO:0007669"/>
    <property type="project" value="TreeGrafter"/>
</dbReference>
<feature type="compositionally biased region" description="Pro residues" evidence="1">
    <location>
        <begin position="494"/>
        <end position="512"/>
    </location>
</feature>
<evidence type="ECO:0000259" key="3">
    <source>
        <dbReference type="Pfam" id="PF02470"/>
    </source>
</evidence>
<feature type="compositionally biased region" description="Pro residues" evidence="1">
    <location>
        <begin position="465"/>
        <end position="475"/>
    </location>
</feature>
<dbReference type="RefSeq" id="WP_062660388.1">
    <property type="nucleotide sequence ID" value="NZ_BCSY01000137.1"/>
</dbReference>
<sequence>MSSVFNIRNIKLPHFSRTAVILTAIVVAVAIGAGVVGWNVYKKLTTTTVTAYFPEVLALYPGDKVLIMGVQVGKIDSITTDGDKMKVVFHWNSKYKVPENASASVLNPSLVASRVIQLSPPYTGGPAMADGAVIPLERTQIPVEYDELRDQVTRLLADLGPTKEQPKGPFGDIIESFADGFAGKGEQFNKTIQGLSEALDALHQGRGDIVAVIKSLATFVNALYKNDQQFVALNNDLAQFTNSFTNTDREVATALQELNQVLGTTRKFLDENQKPLTTDIKNLSDVTTAILQPDPRNGLETGLHAYPNLVSNVVNIVSPNQGGIVTVPVLPGVTNFSNPLNFICSTIQAGSRLGYQESAELCAQYLAPILDAIKFNYLPFGMNLASTAMTLPKQIAYSEPRLQPPPGYKDTTVPGIWSRDTLFSHGNHEPGWIVAPGMQGVQVQPFTQNMLTPESLAELMGGPDIVPPAAPPAFGVPPGGNLPGPPNAYDESNPLPPPWYPQPGPPPAPAPGVLPGDPLGAIAPAPPAAPAAGPAPAGPPLPAEAGGGN</sequence>
<dbReference type="InterPro" id="IPR003399">
    <property type="entry name" value="Mce/MlaD"/>
</dbReference>
<accession>A0A100WK94</accession>
<feature type="domain" description="Mammalian cell entry C-terminal" evidence="4">
    <location>
        <begin position="128"/>
        <end position="288"/>
    </location>
</feature>
<evidence type="ECO:0000313" key="6">
    <source>
        <dbReference type="Proteomes" id="UP000069443"/>
    </source>
</evidence>
<dbReference type="InterPro" id="IPR052336">
    <property type="entry name" value="MlaD_Phospholipid_Transporter"/>
</dbReference>
<feature type="transmembrane region" description="Helical" evidence="2">
    <location>
        <begin position="20"/>
        <end position="41"/>
    </location>
</feature>
<organism evidence="5 6">
    <name type="scientific">Mycolicibacterium canariasense</name>
    <name type="common">Mycobacterium canariasense</name>
    <dbReference type="NCBI Taxonomy" id="228230"/>
    <lineage>
        <taxon>Bacteria</taxon>
        <taxon>Bacillati</taxon>
        <taxon>Actinomycetota</taxon>
        <taxon>Actinomycetes</taxon>
        <taxon>Mycobacteriales</taxon>
        <taxon>Mycobacteriaceae</taxon>
        <taxon>Mycolicibacterium</taxon>
    </lineage>
</organism>
<dbReference type="NCBIfam" id="TIGR00996">
    <property type="entry name" value="Mtu_fam_mce"/>
    <property type="match status" value="1"/>
</dbReference>
<dbReference type="PANTHER" id="PTHR33371">
    <property type="entry name" value="INTERMEMBRANE PHOSPHOLIPID TRANSPORT SYSTEM BINDING PROTEIN MLAD-RELATED"/>
    <property type="match status" value="1"/>
</dbReference>
<evidence type="ECO:0000256" key="2">
    <source>
        <dbReference type="SAM" id="Phobius"/>
    </source>
</evidence>
<dbReference type="Pfam" id="PF11887">
    <property type="entry name" value="Mce4_CUP1"/>
    <property type="match status" value="1"/>
</dbReference>
<dbReference type="Proteomes" id="UP000069443">
    <property type="component" value="Unassembled WGS sequence"/>
</dbReference>
<keyword evidence="2" id="KW-0472">Membrane</keyword>
<evidence type="ECO:0000259" key="4">
    <source>
        <dbReference type="Pfam" id="PF11887"/>
    </source>
</evidence>
<comment type="caution">
    <text evidence="5">The sequence shown here is derived from an EMBL/GenBank/DDBJ whole genome shotgun (WGS) entry which is preliminary data.</text>
</comment>
<dbReference type="InterPro" id="IPR005693">
    <property type="entry name" value="Mce"/>
</dbReference>
<keyword evidence="2" id="KW-1133">Transmembrane helix</keyword>
<evidence type="ECO:0000256" key="1">
    <source>
        <dbReference type="SAM" id="MobiDB-lite"/>
    </source>
</evidence>
<dbReference type="Pfam" id="PF02470">
    <property type="entry name" value="MlaD"/>
    <property type="match status" value="1"/>
</dbReference>
<dbReference type="InterPro" id="IPR024516">
    <property type="entry name" value="Mce_C"/>
</dbReference>
<feature type="domain" description="Mce/MlaD" evidence="3">
    <location>
        <begin position="46"/>
        <end position="121"/>
    </location>
</feature>
<reference evidence="6" key="2">
    <citation type="submission" date="2016-02" db="EMBL/GenBank/DDBJ databases">
        <title>Draft genome sequence of five rapidly growing Mycobacterium species.</title>
        <authorList>
            <person name="Katahira K."/>
            <person name="Gotou Y."/>
            <person name="Iida K."/>
            <person name="Ogura Y."/>
            <person name="Hayashi T."/>
        </authorList>
    </citation>
    <scope>NUCLEOTIDE SEQUENCE [LARGE SCALE GENOMIC DNA]</scope>
    <source>
        <strain evidence="6">JCM15298</strain>
    </source>
</reference>